<dbReference type="RefSeq" id="WP_050352507.1">
    <property type="nucleotide sequence ID" value="NZ_BOSN01000001.1"/>
</dbReference>
<dbReference type="GO" id="GO:0003677">
    <property type="term" value="F:DNA binding"/>
    <property type="evidence" value="ECO:0007669"/>
    <property type="project" value="UniProtKB-KW"/>
</dbReference>
<dbReference type="PRINTS" id="PR00037">
    <property type="entry name" value="HTHLACR"/>
</dbReference>
<evidence type="ECO:0000313" key="4">
    <source>
        <dbReference type="EMBL" id="KNE19943.1"/>
    </source>
</evidence>
<sequence>MLPLERKARIKELILQKKNLKITDLSKMFGVSEMTIHRDVKILEQEGIITKTFGGISLVKTEESKQDRCVYCSRSIHEKLAYRLILSNHDIEVACCAHCGLLRQQQLGDKVIQAICPDFLRQTTISAPIAWYVTDTTLHMGCCHPQLLTFEFREHAEKFVKGFGGKVYSFEKAKEVLMKQMNGTMQCKHH</sequence>
<name>A0A0L0QNX2_VIRPA</name>
<dbReference type="GeneID" id="66870955"/>
<dbReference type="InterPro" id="IPR008719">
    <property type="entry name" value="N2O_reductase_NosL"/>
</dbReference>
<organism evidence="4 5">
    <name type="scientific">Virgibacillus pantothenticus</name>
    <dbReference type="NCBI Taxonomy" id="1473"/>
    <lineage>
        <taxon>Bacteria</taxon>
        <taxon>Bacillati</taxon>
        <taxon>Bacillota</taxon>
        <taxon>Bacilli</taxon>
        <taxon>Bacillales</taxon>
        <taxon>Bacillaceae</taxon>
        <taxon>Virgibacillus</taxon>
    </lineage>
</organism>
<dbReference type="OrthoDB" id="9797223at2"/>
<evidence type="ECO:0000256" key="2">
    <source>
        <dbReference type="ARBA" id="ARBA00023125"/>
    </source>
</evidence>
<keyword evidence="2" id="KW-0238">DNA-binding</keyword>
<evidence type="ECO:0000256" key="3">
    <source>
        <dbReference type="ARBA" id="ARBA00023163"/>
    </source>
</evidence>
<dbReference type="SMART" id="SM00420">
    <property type="entry name" value="HTH_DEOR"/>
    <property type="match status" value="1"/>
</dbReference>
<dbReference type="Pfam" id="PF08220">
    <property type="entry name" value="HTH_DeoR"/>
    <property type="match status" value="1"/>
</dbReference>
<evidence type="ECO:0000313" key="5">
    <source>
        <dbReference type="Proteomes" id="UP000036780"/>
    </source>
</evidence>
<dbReference type="InterPro" id="IPR018356">
    <property type="entry name" value="Tscrpt_reg_HTH_DeoR_CS"/>
</dbReference>
<dbReference type="PROSITE" id="PS00894">
    <property type="entry name" value="HTH_DEOR_1"/>
    <property type="match status" value="1"/>
</dbReference>
<reference evidence="5" key="1">
    <citation type="submission" date="2015-07" db="EMBL/GenBank/DDBJ databases">
        <title>Fjat-10053 dsm26.</title>
        <authorList>
            <person name="Liu B."/>
            <person name="Wang J."/>
            <person name="Zhu Y."/>
            <person name="Liu G."/>
            <person name="Chen Q."/>
            <person name="Chen Z."/>
            <person name="Lan J."/>
            <person name="Che J."/>
            <person name="Ge C."/>
            <person name="Shi H."/>
            <person name="Pan Z."/>
            <person name="Liu X."/>
        </authorList>
    </citation>
    <scope>NUCLEOTIDE SEQUENCE [LARGE SCALE GENOMIC DNA]</scope>
    <source>
        <strain evidence="5">DSM 26</strain>
    </source>
</reference>
<dbReference type="Pfam" id="PF05573">
    <property type="entry name" value="NosL"/>
    <property type="match status" value="1"/>
</dbReference>
<dbReference type="InterPro" id="IPR001034">
    <property type="entry name" value="DeoR_HTH"/>
</dbReference>
<dbReference type="PANTHER" id="PTHR41247">
    <property type="entry name" value="HTH-TYPE TRANSCRIPTIONAL REPRESSOR YCNK"/>
    <property type="match status" value="1"/>
</dbReference>
<dbReference type="Proteomes" id="UP000036780">
    <property type="component" value="Unassembled WGS sequence"/>
</dbReference>
<dbReference type="Gene3D" id="1.10.10.10">
    <property type="entry name" value="Winged helix-like DNA-binding domain superfamily/Winged helix DNA-binding domain"/>
    <property type="match status" value="1"/>
</dbReference>
<dbReference type="InterPro" id="IPR036390">
    <property type="entry name" value="WH_DNA-bd_sf"/>
</dbReference>
<keyword evidence="3" id="KW-0804">Transcription</keyword>
<dbReference type="PATRIC" id="fig|1473.5.peg.1918"/>
<dbReference type="GO" id="GO:0003700">
    <property type="term" value="F:DNA-binding transcription factor activity"/>
    <property type="evidence" value="ECO:0007669"/>
    <property type="project" value="InterPro"/>
</dbReference>
<dbReference type="PROSITE" id="PS51000">
    <property type="entry name" value="HTH_DEOR_2"/>
    <property type="match status" value="1"/>
</dbReference>
<dbReference type="SUPFAM" id="SSF46785">
    <property type="entry name" value="Winged helix' DNA-binding domain"/>
    <property type="match status" value="1"/>
</dbReference>
<accession>A0A0L0QNX2</accession>
<dbReference type="EMBL" id="LGTO01000007">
    <property type="protein sequence ID" value="KNE19943.1"/>
    <property type="molecule type" value="Genomic_DNA"/>
</dbReference>
<proteinExistence type="predicted"/>
<dbReference type="SUPFAM" id="SSF160387">
    <property type="entry name" value="NosL/MerB-like"/>
    <property type="match status" value="1"/>
</dbReference>
<keyword evidence="1" id="KW-0805">Transcription regulation</keyword>
<dbReference type="PANTHER" id="PTHR41247:SF1">
    <property type="entry name" value="HTH-TYPE TRANSCRIPTIONAL REPRESSOR YCNK"/>
    <property type="match status" value="1"/>
</dbReference>
<comment type="caution">
    <text evidence="4">The sequence shown here is derived from an EMBL/GenBank/DDBJ whole genome shotgun (WGS) entry which is preliminary data.</text>
</comment>
<evidence type="ECO:0000256" key="1">
    <source>
        <dbReference type="ARBA" id="ARBA00023015"/>
    </source>
</evidence>
<dbReference type="InterPro" id="IPR036388">
    <property type="entry name" value="WH-like_DNA-bd_sf"/>
</dbReference>
<dbReference type="AlphaFoldDB" id="A0A0L0QNX2"/>
<protein>
    <submittedName>
        <fullName evidence="4">Transcriptional regulator</fullName>
    </submittedName>
</protein>
<keyword evidence="5" id="KW-1185">Reference proteome</keyword>
<dbReference type="Gene3D" id="3.30.70.2050">
    <property type="match status" value="1"/>
</dbReference>
<gene>
    <name evidence="4" type="ORF">AFK71_16155</name>
</gene>